<feature type="transmembrane region" description="Helical" evidence="1">
    <location>
        <begin position="95"/>
        <end position="113"/>
    </location>
</feature>
<feature type="transmembrane region" description="Helical" evidence="1">
    <location>
        <begin position="125"/>
        <end position="149"/>
    </location>
</feature>
<accession>A0A7M3SAX4</accession>
<sequence>MKNKTLFITQAALIAAIYVVLVFVFKPISFSNIQIRIAEALTILPFFTPAAIPGLAIGCLLGNFLGGADMLDIIFGTLATLLGATGSYLLRRNKFLVPLPPILSNTVIIPWVLRYAYGLTLPIPLMMATVGIGEVLSCGVLGIFLLLVLNQYKDVIFPKRFVFNKKNRY</sequence>
<reference evidence="2 3" key="1">
    <citation type="submission" date="2020-08" db="EMBL/GenBank/DDBJ databases">
        <title>Draft genome sequencing of an Anaerocolumna strain isolated from anoxic soil subjected to BSD treatment.</title>
        <authorList>
            <person name="Uek A."/>
            <person name="Tonouchi A."/>
        </authorList>
    </citation>
    <scope>NUCLEOTIDE SEQUENCE [LARGE SCALE GENOMIC DNA]</scope>
    <source>
        <strain evidence="2 3">CTTW</strain>
    </source>
</reference>
<dbReference type="AlphaFoldDB" id="A0A7M3SAX4"/>
<dbReference type="InterPro" id="IPR010387">
    <property type="entry name" value="QueT"/>
</dbReference>
<keyword evidence="1" id="KW-0472">Membrane</keyword>
<reference evidence="2 3" key="2">
    <citation type="submission" date="2020-08" db="EMBL/GenBank/DDBJ databases">
        <authorList>
            <person name="Ueki A."/>
            <person name="Tonouchi A."/>
        </authorList>
    </citation>
    <scope>NUCLEOTIDE SEQUENCE [LARGE SCALE GENOMIC DNA]</scope>
    <source>
        <strain evidence="2 3">CTTW</strain>
    </source>
</reference>
<feature type="transmembrane region" description="Helical" evidence="1">
    <location>
        <begin position="6"/>
        <end position="25"/>
    </location>
</feature>
<dbReference type="Proteomes" id="UP000515703">
    <property type="component" value="Chromosome"/>
</dbReference>
<dbReference type="RefSeq" id="WP_185257275.1">
    <property type="nucleotide sequence ID" value="NZ_AP023368.1"/>
</dbReference>
<dbReference type="KEGG" id="acht:bsdcttw_47820"/>
<keyword evidence="3" id="KW-1185">Reference proteome</keyword>
<proteinExistence type="predicted"/>
<dbReference type="EMBL" id="AP023368">
    <property type="protein sequence ID" value="BCK01742.1"/>
    <property type="molecule type" value="Genomic_DNA"/>
</dbReference>
<keyword evidence="1" id="KW-1133">Transmembrane helix</keyword>
<evidence type="ECO:0008006" key="4">
    <source>
        <dbReference type="Google" id="ProtNLM"/>
    </source>
</evidence>
<feature type="transmembrane region" description="Helical" evidence="1">
    <location>
        <begin position="37"/>
        <end position="64"/>
    </location>
</feature>
<evidence type="ECO:0000256" key="1">
    <source>
        <dbReference type="SAM" id="Phobius"/>
    </source>
</evidence>
<gene>
    <name evidence="2" type="ORF">bsdcttw_47820</name>
</gene>
<protein>
    <recommendedName>
        <fullName evidence="4">QueT transporter family protein</fullName>
    </recommendedName>
</protein>
<organism evidence="2 3">
    <name type="scientific">Anaerocolumna chitinilytica</name>
    <dbReference type="NCBI Taxonomy" id="1727145"/>
    <lineage>
        <taxon>Bacteria</taxon>
        <taxon>Bacillati</taxon>
        <taxon>Bacillota</taxon>
        <taxon>Clostridia</taxon>
        <taxon>Lachnospirales</taxon>
        <taxon>Lachnospiraceae</taxon>
        <taxon>Anaerocolumna</taxon>
    </lineage>
</organism>
<evidence type="ECO:0000313" key="2">
    <source>
        <dbReference type="EMBL" id="BCK01742.1"/>
    </source>
</evidence>
<keyword evidence="1" id="KW-0812">Transmembrane</keyword>
<dbReference type="Pfam" id="PF06177">
    <property type="entry name" value="QueT"/>
    <property type="match status" value="1"/>
</dbReference>
<dbReference type="PANTHER" id="PTHR40044:SF1">
    <property type="entry name" value="INTEGRAL MEMBRANE PROTEIN"/>
    <property type="match status" value="1"/>
</dbReference>
<evidence type="ECO:0000313" key="3">
    <source>
        <dbReference type="Proteomes" id="UP000515703"/>
    </source>
</evidence>
<name>A0A7M3SAX4_9FIRM</name>
<dbReference type="PANTHER" id="PTHR40044">
    <property type="entry name" value="INTEGRAL MEMBRANE PROTEIN-RELATED"/>
    <property type="match status" value="1"/>
</dbReference>
<dbReference type="PIRSF" id="PIRSF031501">
    <property type="entry name" value="QueT"/>
    <property type="match status" value="1"/>
</dbReference>
<feature type="transmembrane region" description="Helical" evidence="1">
    <location>
        <begin position="70"/>
        <end position="90"/>
    </location>
</feature>